<evidence type="ECO:0000256" key="1">
    <source>
        <dbReference type="ARBA" id="ARBA00022491"/>
    </source>
</evidence>
<evidence type="ECO:0000313" key="7">
    <source>
        <dbReference type="EMBL" id="CAL92860.1"/>
    </source>
</evidence>
<dbReference type="STRING" id="62928.azo0243"/>
<feature type="DNA-binding region" description="H-T-H motif" evidence="5">
    <location>
        <begin position="37"/>
        <end position="56"/>
    </location>
</feature>
<evidence type="ECO:0000313" key="8">
    <source>
        <dbReference type="Proteomes" id="UP000002588"/>
    </source>
</evidence>
<evidence type="ECO:0000256" key="5">
    <source>
        <dbReference type="PROSITE-ProRule" id="PRU00335"/>
    </source>
</evidence>
<dbReference type="SUPFAM" id="SSF46689">
    <property type="entry name" value="Homeodomain-like"/>
    <property type="match status" value="1"/>
</dbReference>
<reference evidence="7 8" key="1">
    <citation type="journal article" date="2006" name="Nat. Biotechnol.">
        <title>Complete genome of the mutualistic, N2-fixing grass endophyte Azoarcus sp. strain BH72.</title>
        <authorList>
            <person name="Krause A."/>
            <person name="Ramakumar A."/>
            <person name="Bartels D."/>
            <person name="Battistoni F."/>
            <person name="Bekel T."/>
            <person name="Boch J."/>
            <person name="Boehm M."/>
            <person name="Friedrich F."/>
            <person name="Hurek T."/>
            <person name="Krause L."/>
            <person name="Linke B."/>
            <person name="McHardy A.C."/>
            <person name="Sarkar A."/>
            <person name="Schneiker S."/>
            <person name="Syed A.A."/>
            <person name="Thauer R."/>
            <person name="Vorhoelter F.-J."/>
            <person name="Weidner S."/>
            <person name="Puehler A."/>
            <person name="Reinhold-Hurek B."/>
            <person name="Kaiser O."/>
            <person name="Goesmann A."/>
        </authorList>
    </citation>
    <scope>NUCLEOTIDE SEQUENCE [LARGE SCALE GENOMIC DNA]</scope>
    <source>
        <strain evidence="7 8">BH72</strain>
    </source>
</reference>
<dbReference type="RefSeq" id="WP_011763978.1">
    <property type="nucleotide sequence ID" value="NC_008702.1"/>
</dbReference>
<keyword evidence="4" id="KW-0804">Transcription</keyword>
<keyword evidence="1" id="KW-0678">Repressor</keyword>
<keyword evidence="3 5" id="KW-0238">DNA-binding</keyword>
<dbReference type="PANTHER" id="PTHR30055">
    <property type="entry name" value="HTH-TYPE TRANSCRIPTIONAL REGULATOR RUTR"/>
    <property type="match status" value="1"/>
</dbReference>
<proteinExistence type="predicted"/>
<dbReference type="Pfam" id="PF00440">
    <property type="entry name" value="TetR_N"/>
    <property type="match status" value="1"/>
</dbReference>
<gene>
    <name evidence="7" type="primary">uidR</name>
    <name evidence="7" type="ordered locus">azo0243</name>
</gene>
<dbReference type="AlphaFoldDB" id="A1K205"/>
<evidence type="ECO:0000256" key="3">
    <source>
        <dbReference type="ARBA" id="ARBA00023125"/>
    </source>
</evidence>
<evidence type="ECO:0000256" key="2">
    <source>
        <dbReference type="ARBA" id="ARBA00023015"/>
    </source>
</evidence>
<dbReference type="InterPro" id="IPR039538">
    <property type="entry name" value="BetI_C"/>
</dbReference>
<dbReference type="EMBL" id="AM406670">
    <property type="protein sequence ID" value="CAL92860.1"/>
    <property type="molecule type" value="Genomic_DNA"/>
</dbReference>
<dbReference type="InterPro" id="IPR001647">
    <property type="entry name" value="HTH_TetR"/>
</dbReference>
<dbReference type="InterPro" id="IPR050109">
    <property type="entry name" value="HTH-type_TetR-like_transc_reg"/>
</dbReference>
<dbReference type="Pfam" id="PF13977">
    <property type="entry name" value="TetR_C_6"/>
    <property type="match status" value="1"/>
</dbReference>
<dbReference type="GO" id="GO:0000976">
    <property type="term" value="F:transcription cis-regulatory region binding"/>
    <property type="evidence" value="ECO:0007669"/>
    <property type="project" value="TreeGrafter"/>
</dbReference>
<dbReference type="PRINTS" id="PR00455">
    <property type="entry name" value="HTHTETR"/>
</dbReference>
<dbReference type="Gene3D" id="1.10.357.10">
    <property type="entry name" value="Tetracycline Repressor, domain 2"/>
    <property type="match status" value="1"/>
</dbReference>
<dbReference type="InterPro" id="IPR009057">
    <property type="entry name" value="Homeodomain-like_sf"/>
</dbReference>
<sequence length="214" mass="23182">MTADRSPVDAPRAEARRAQILDAAVACFRAHGFHGASIAQISKAAGMSAGHIYHYFDNKEAIIAAIVEQDLERLLTLTAEMRSARDVLEAMIERAAEGVRDNLDPASVGLKLEIVAEASRNPRVAEIVRQADATCRDSLAETLRAMRANCGHRDDEAAIAGLTEVLAAMFGGLMIRSVRNPDLEQDTVIRMFQRVIRFIITDALAAPAPGEAPH</sequence>
<dbReference type="HOGENOM" id="CLU_069356_15_12_4"/>
<organism evidence="7 8">
    <name type="scientific">Azoarcus sp. (strain BH72)</name>
    <dbReference type="NCBI Taxonomy" id="418699"/>
    <lineage>
        <taxon>Bacteria</taxon>
        <taxon>Pseudomonadati</taxon>
        <taxon>Pseudomonadota</taxon>
        <taxon>Betaproteobacteria</taxon>
        <taxon>Rhodocyclales</taxon>
        <taxon>Zoogloeaceae</taxon>
        <taxon>Azoarcus</taxon>
    </lineage>
</organism>
<evidence type="ECO:0000256" key="4">
    <source>
        <dbReference type="ARBA" id="ARBA00023163"/>
    </source>
</evidence>
<dbReference type="GO" id="GO:0003700">
    <property type="term" value="F:DNA-binding transcription factor activity"/>
    <property type="evidence" value="ECO:0007669"/>
    <property type="project" value="TreeGrafter"/>
</dbReference>
<keyword evidence="8" id="KW-1185">Reference proteome</keyword>
<evidence type="ECO:0000259" key="6">
    <source>
        <dbReference type="PROSITE" id="PS50977"/>
    </source>
</evidence>
<name>A1K205_AZOSB</name>
<dbReference type="eggNOG" id="COG1309">
    <property type="taxonomic scope" value="Bacteria"/>
</dbReference>
<dbReference type="Proteomes" id="UP000002588">
    <property type="component" value="Chromosome"/>
</dbReference>
<accession>A1K205</accession>
<dbReference type="SUPFAM" id="SSF48498">
    <property type="entry name" value="Tetracyclin repressor-like, C-terminal domain"/>
    <property type="match status" value="1"/>
</dbReference>
<dbReference type="PANTHER" id="PTHR30055:SF223">
    <property type="entry name" value="HTH-TYPE TRANSCRIPTIONAL REGULATOR UIDR"/>
    <property type="match status" value="1"/>
</dbReference>
<feature type="domain" description="HTH tetR-type" evidence="6">
    <location>
        <begin position="14"/>
        <end position="74"/>
    </location>
</feature>
<dbReference type="PROSITE" id="PS50977">
    <property type="entry name" value="HTH_TETR_2"/>
    <property type="match status" value="1"/>
</dbReference>
<dbReference type="KEGG" id="azo:azo0243"/>
<protein>
    <submittedName>
        <fullName evidence="7">TetR family transcriptional regulator</fullName>
    </submittedName>
</protein>
<dbReference type="InterPro" id="IPR036271">
    <property type="entry name" value="Tet_transcr_reg_TetR-rel_C_sf"/>
</dbReference>
<keyword evidence="2" id="KW-0805">Transcription regulation</keyword>